<dbReference type="EMBL" id="LYPA01000075">
    <property type="protein sequence ID" value="OBR63117.1"/>
    <property type="molecule type" value="Genomic_DNA"/>
</dbReference>
<keyword evidence="2" id="KW-1185">Reference proteome</keyword>
<evidence type="ECO:0000313" key="1">
    <source>
        <dbReference type="EMBL" id="OBR63117.1"/>
    </source>
</evidence>
<reference evidence="1 2" key="1">
    <citation type="submission" date="2016-05" db="EMBL/GenBank/DDBJ databases">
        <title>Paenibacillus oryzae. sp. nov., isolated from the rice root.</title>
        <authorList>
            <person name="Zhang J."/>
            <person name="Zhang X."/>
        </authorList>
    </citation>
    <scope>NUCLEOTIDE SEQUENCE [LARGE SCALE GENOMIC DNA]</scope>
    <source>
        <strain evidence="1 2">1DrF-4</strain>
    </source>
</reference>
<gene>
    <name evidence="1" type="ORF">A7K91_23740</name>
</gene>
<dbReference type="OrthoDB" id="2660342at2"/>
<accession>A0A1A5YBZ5</accession>
<dbReference type="STRING" id="1844972.A7K91_23740"/>
<proteinExistence type="predicted"/>
<dbReference type="AlphaFoldDB" id="A0A1A5YBZ5"/>
<protein>
    <submittedName>
        <fullName evidence="1">Uncharacterized protein</fullName>
    </submittedName>
</protein>
<comment type="caution">
    <text evidence="1">The sequence shown here is derived from an EMBL/GenBank/DDBJ whole genome shotgun (WGS) entry which is preliminary data.</text>
</comment>
<dbReference type="Proteomes" id="UP000092024">
    <property type="component" value="Unassembled WGS sequence"/>
</dbReference>
<sequence>MKRQTWKWLLLGSALTFLILFGMELSTKGVETIYGPLDKESGYAQQPSEAQYASETDRRIAELERELAEIRELAYESSRWKEKERLPGMPYREDHPAVNKLADSTAGVLQNASSKGMRFVVSLFEGFME</sequence>
<organism evidence="1 2">
    <name type="scientific">Paenibacillus oryzae</name>
    <dbReference type="NCBI Taxonomy" id="1844972"/>
    <lineage>
        <taxon>Bacteria</taxon>
        <taxon>Bacillati</taxon>
        <taxon>Bacillota</taxon>
        <taxon>Bacilli</taxon>
        <taxon>Bacillales</taxon>
        <taxon>Paenibacillaceae</taxon>
        <taxon>Paenibacillus</taxon>
    </lineage>
</organism>
<dbReference type="RefSeq" id="WP_068686694.1">
    <property type="nucleotide sequence ID" value="NZ_LYPA01000075.1"/>
</dbReference>
<evidence type="ECO:0000313" key="2">
    <source>
        <dbReference type="Proteomes" id="UP000092024"/>
    </source>
</evidence>
<name>A0A1A5YBZ5_9BACL</name>